<organism evidence="1 2">
    <name type="scientific">Helicobacter pylori</name>
    <name type="common">Campylobacter pylori</name>
    <dbReference type="NCBI Taxonomy" id="210"/>
    <lineage>
        <taxon>Bacteria</taxon>
        <taxon>Pseudomonadati</taxon>
        <taxon>Campylobacterota</taxon>
        <taxon>Epsilonproteobacteria</taxon>
        <taxon>Campylobacterales</taxon>
        <taxon>Helicobacteraceae</taxon>
        <taxon>Helicobacter</taxon>
    </lineage>
</organism>
<proteinExistence type="predicted"/>
<reference evidence="1 2" key="1">
    <citation type="submission" date="2018-11" db="EMBL/GenBank/DDBJ databases">
        <title>Genetic determinants and prediction of antibiotic resistance phenotypes in Helicobacter pylori.</title>
        <authorList>
            <person name="Wagner K."/>
        </authorList>
    </citation>
    <scope>NUCLEOTIDE SEQUENCE [LARGE SCALE GENOMIC DNA]</scope>
    <source>
        <strain evidence="1 2">ZH70</strain>
    </source>
</reference>
<gene>
    <name evidence="1" type="ORF">EC518_11995</name>
</gene>
<evidence type="ECO:0000313" key="1">
    <source>
        <dbReference type="EMBL" id="RVZ23912.1"/>
    </source>
</evidence>
<dbReference type="Proteomes" id="UP000289022">
    <property type="component" value="Unassembled WGS sequence"/>
</dbReference>
<evidence type="ECO:0000313" key="2">
    <source>
        <dbReference type="Proteomes" id="UP000289022"/>
    </source>
</evidence>
<name>A0A438WIH2_HELPX</name>
<feature type="non-terminal residue" evidence="1">
    <location>
        <position position="149"/>
    </location>
</feature>
<dbReference type="EMBL" id="RJGP01001051">
    <property type="protein sequence ID" value="RVZ23912.1"/>
    <property type="molecule type" value="Genomic_DNA"/>
</dbReference>
<feature type="non-terminal residue" evidence="1">
    <location>
        <position position="1"/>
    </location>
</feature>
<accession>A0A438WIH2</accession>
<dbReference type="AlphaFoldDB" id="A0A438WIH2"/>
<comment type="caution">
    <text evidence="1">The sequence shown here is derived from an EMBL/GenBank/DDBJ whole genome shotgun (WGS) entry which is preliminary data.</text>
</comment>
<sequence length="149" mass="15643">EAKSIAQNAQNIFQALMQAGILGGLANEKQFGFTYNKAPNGSDSQQGYQSFSGPGYYTKNGTNGATQAPLKALPAGATIGSGNGQYTYHPSSAVYYLADSIIANGITASMIFSGMQNFANKAAKLTGTSSYSQMQDAINYGERLLNNTV</sequence>
<protein>
    <submittedName>
        <fullName evidence="1">Outer membrane protein</fullName>
    </submittedName>
</protein>